<comment type="caution">
    <text evidence="2">The sequence shown here is derived from an EMBL/GenBank/DDBJ whole genome shotgun (WGS) entry which is preliminary data.</text>
</comment>
<accession>A0AA38JX46</accession>
<dbReference type="AlphaFoldDB" id="A0AA38JX46"/>
<proteinExistence type="predicted"/>
<keyword evidence="3" id="KW-1185">Reference proteome</keyword>
<feature type="region of interest" description="Disordered" evidence="1">
    <location>
        <begin position="189"/>
        <end position="227"/>
    </location>
</feature>
<feature type="compositionally biased region" description="Basic and acidic residues" evidence="1">
    <location>
        <begin position="38"/>
        <end position="56"/>
    </location>
</feature>
<dbReference type="Proteomes" id="UP001176059">
    <property type="component" value="Unassembled WGS sequence"/>
</dbReference>
<dbReference type="EMBL" id="JANVFO010000013">
    <property type="protein sequence ID" value="KAJ3734393.1"/>
    <property type="molecule type" value="Genomic_DNA"/>
</dbReference>
<reference evidence="2" key="1">
    <citation type="submission" date="2022-08" db="EMBL/GenBank/DDBJ databases">
        <authorList>
            <consortium name="DOE Joint Genome Institute"/>
            <person name="Min B."/>
            <person name="Sierra-Patev S."/>
            <person name="Naranjo-Ortiz M."/>
            <person name="Looney B."/>
            <person name="Konkel Z."/>
            <person name="Slot J.C."/>
            <person name="Sakamoto Y."/>
            <person name="Steenwyk J.L."/>
            <person name="Rokas A."/>
            <person name="Carro J."/>
            <person name="Camarero S."/>
            <person name="Ferreira P."/>
            <person name="Molpeceres G."/>
            <person name="Ruiz-duenas F.J."/>
            <person name="Serrano A."/>
            <person name="Henrissat B."/>
            <person name="Drula E."/>
            <person name="Hughes K.W."/>
            <person name="Mata J.L."/>
            <person name="Ishikawa N.K."/>
            <person name="Vargas-Isla R."/>
            <person name="Ushijima S."/>
            <person name="Smith C.A."/>
            <person name="Ahrendt S."/>
            <person name="Andreopoulos W."/>
            <person name="He G."/>
            <person name="LaButti K."/>
            <person name="Lipzen A."/>
            <person name="Ng V."/>
            <person name="Riley R."/>
            <person name="Sandor L."/>
            <person name="Barry K."/>
            <person name="Martinez A.T."/>
            <person name="Xiao Y."/>
            <person name="Gibbons J.G."/>
            <person name="Terashima K."/>
            <person name="Hibbett D.S."/>
            <person name="Grigoriev I.V."/>
        </authorList>
    </citation>
    <scope>NUCLEOTIDE SEQUENCE</scope>
    <source>
        <strain evidence="2">ET3784</strain>
    </source>
</reference>
<evidence type="ECO:0000313" key="3">
    <source>
        <dbReference type="Proteomes" id="UP001176059"/>
    </source>
</evidence>
<feature type="compositionally biased region" description="Low complexity" evidence="1">
    <location>
        <begin position="202"/>
        <end position="213"/>
    </location>
</feature>
<evidence type="ECO:0000313" key="2">
    <source>
        <dbReference type="EMBL" id="KAJ3734393.1"/>
    </source>
</evidence>
<evidence type="ECO:0000256" key="1">
    <source>
        <dbReference type="SAM" id="MobiDB-lite"/>
    </source>
</evidence>
<organism evidence="2 3">
    <name type="scientific">Lentinula guzmanii</name>
    <dbReference type="NCBI Taxonomy" id="2804957"/>
    <lineage>
        <taxon>Eukaryota</taxon>
        <taxon>Fungi</taxon>
        <taxon>Dikarya</taxon>
        <taxon>Basidiomycota</taxon>
        <taxon>Agaricomycotina</taxon>
        <taxon>Agaricomycetes</taxon>
        <taxon>Agaricomycetidae</taxon>
        <taxon>Agaricales</taxon>
        <taxon>Marasmiineae</taxon>
        <taxon>Omphalotaceae</taxon>
        <taxon>Lentinula</taxon>
    </lineage>
</organism>
<feature type="compositionally biased region" description="Polar residues" evidence="1">
    <location>
        <begin position="113"/>
        <end position="133"/>
    </location>
</feature>
<name>A0AA38JX46_9AGAR</name>
<protein>
    <submittedName>
        <fullName evidence="2">Uncharacterized protein</fullName>
    </submittedName>
</protein>
<feature type="region of interest" description="Disordered" evidence="1">
    <location>
        <begin position="1"/>
        <end position="99"/>
    </location>
</feature>
<reference evidence="2" key="2">
    <citation type="journal article" date="2023" name="Proc. Natl. Acad. Sci. U.S.A.">
        <title>A global phylogenomic analysis of the shiitake genus Lentinula.</title>
        <authorList>
            <person name="Sierra-Patev S."/>
            <person name="Min B."/>
            <person name="Naranjo-Ortiz M."/>
            <person name="Looney B."/>
            <person name="Konkel Z."/>
            <person name="Slot J.C."/>
            <person name="Sakamoto Y."/>
            <person name="Steenwyk J.L."/>
            <person name="Rokas A."/>
            <person name="Carro J."/>
            <person name="Camarero S."/>
            <person name="Ferreira P."/>
            <person name="Molpeceres G."/>
            <person name="Ruiz-Duenas F.J."/>
            <person name="Serrano A."/>
            <person name="Henrissat B."/>
            <person name="Drula E."/>
            <person name="Hughes K.W."/>
            <person name="Mata J.L."/>
            <person name="Ishikawa N.K."/>
            <person name="Vargas-Isla R."/>
            <person name="Ushijima S."/>
            <person name="Smith C.A."/>
            <person name="Donoghue J."/>
            <person name="Ahrendt S."/>
            <person name="Andreopoulos W."/>
            <person name="He G."/>
            <person name="LaButti K."/>
            <person name="Lipzen A."/>
            <person name="Ng V."/>
            <person name="Riley R."/>
            <person name="Sandor L."/>
            <person name="Barry K."/>
            <person name="Martinez A.T."/>
            <person name="Xiao Y."/>
            <person name="Gibbons J.G."/>
            <person name="Terashima K."/>
            <person name="Grigoriev I.V."/>
            <person name="Hibbett D."/>
        </authorList>
    </citation>
    <scope>NUCLEOTIDE SEQUENCE</scope>
    <source>
        <strain evidence="2">ET3784</strain>
    </source>
</reference>
<feature type="compositionally biased region" description="Low complexity" evidence="1">
    <location>
        <begin position="65"/>
        <end position="83"/>
    </location>
</feature>
<feature type="region of interest" description="Disordered" evidence="1">
    <location>
        <begin position="484"/>
        <end position="508"/>
    </location>
</feature>
<gene>
    <name evidence="2" type="ORF">DFJ43DRAFT_1062356</name>
</gene>
<sequence length="571" mass="62900">MTPLTSYFQRKPRKENVHPPKKRKQNPEEQPSGSSKKVKVDAPTRYQLSERTRSLNKEGFSAAASSSTNHTRTTPRTTPSQRSYATPKSLAKASNFRNDANLDDTIDLTVEPSVTGSQLGSDTEANPFLNQTPKPIPSAIVQSAASKFLPPTPCSSIRSHSYGMSRPESTPIADILTRQAMSRSIINTTPKRSSKDVLEIVPETPESPTTRPPKSLSELPDLSQIPSSQTQEVEIDFLVNRKGVSVAPQATNGLYSLSHIPTSQNQEVVTDSAAHNEHARLPTQATTEESFEVPTSQSQEVVVDLSIYRRHDVDTPPSDGIVPCSQSQDFDGIFLEAVSPRRKRVLHEIEEAKRLAATTDHLSSPESQIVLERTRPNIERCSQLFQRLLPGLKCFSSQPSFSSKLPNEAEAERVTEDVADTTLNTEDIILHAANEDIPKSQAIQRSDSDHAMVPMNDEDIRSLFENERLLSTTDDSDAIANANQHKEVDLPPMPSQASSVTESDSGDERWMLQAQNLSRVEIVANDGVLTSLPSSPSEVQSWQTDVSAYSYPQAALDFFEMLEEGPDGEMS</sequence>
<feature type="region of interest" description="Disordered" evidence="1">
    <location>
        <begin position="113"/>
        <end position="135"/>
    </location>
</feature>